<dbReference type="Proteomes" id="UP000621454">
    <property type="component" value="Unassembled WGS sequence"/>
</dbReference>
<comment type="caution">
    <text evidence="3">The sequence shown here is derived from an EMBL/GenBank/DDBJ whole genome shotgun (WGS) entry which is preliminary data.</text>
</comment>
<gene>
    <name evidence="3" type="ORF">GCM10011489_29260</name>
</gene>
<organism evidence="3 4">
    <name type="scientific">Gordonia jinhuaensis</name>
    <dbReference type="NCBI Taxonomy" id="1517702"/>
    <lineage>
        <taxon>Bacteria</taxon>
        <taxon>Bacillati</taxon>
        <taxon>Actinomycetota</taxon>
        <taxon>Actinomycetes</taxon>
        <taxon>Mycobacteriales</taxon>
        <taxon>Gordoniaceae</taxon>
        <taxon>Gordonia</taxon>
    </lineage>
</organism>
<dbReference type="InterPro" id="IPR035905">
    <property type="entry name" value="Barstar-like_sf"/>
</dbReference>
<dbReference type="AlphaFoldDB" id="A0A916TCZ2"/>
<reference evidence="3" key="2">
    <citation type="submission" date="2020-09" db="EMBL/GenBank/DDBJ databases">
        <authorList>
            <person name="Sun Q."/>
            <person name="Zhou Y."/>
        </authorList>
    </citation>
    <scope>NUCLEOTIDE SEQUENCE</scope>
    <source>
        <strain evidence="3">CGMCC 1.12827</strain>
    </source>
</reference>
<evidence type="ECO:0000313" key="3">
    <source>
        <dbReference type="EMBL" id="GGB39775.1"/>
    </source>
</evidence>
<dbReference type="Pfam" id="PF01337">
    <property type="entry name" value="Barstar"/>
    <property type="match status" value="1"/>
</dbReference>
<dbReference type="SUPFAM" id="SSF52038">
    <property type="entry name" value="Barstar-related"/>
    <property type="match status" value="1"/>
</dbReference>
<proteinExistence type="inferred from homology"/>
<accession>A0A916TCZ2</accession>
<dbReference type="EMBL" id="BMGC01000024">
    <property type="protein sequence ID" value="GGB39775.1"/>
    <property type="molecule type" value="Genomic_DNA"/>
</dbReference>
<dbReference type="InterPro" id="IPR000468">
    <property type="entry name" value="Barstar"/>
</dbReference>
<feature type="domain" description="Barstar (barnase inhibitor)" evidence="2">
    <location>
        <begin position="34"/>
        <end position="108"/>
    </location>
</feature>
<protein>
    <recommendedName>
        <fullName evidence="2">Barstar (barnase inhibitor) domain-containing protein</fullName>
    </recommendedName>
</protein>
<dbReference type="RefSeq" id="WP_188587328.1">
    <property type="nucleotide sequence ID" value="NZ_BMGC01000024.1"/>
</dbReference>
<evidence type="ECO:0000259" key="2">
    <source>
        <dbReference type="Pfam" id="PF01337"/>
    </source>
</evidence>
<keyword evidence="4" id="KW-1185">Reference proteome</keyword>
<evidence type="ECO:0000256" key="1">
    <source>
        <dbReference type="ARBA" id="ARBA00006845"/>
    </source>
</evidence>
<evidence type="ECO:0000313" key="4">
    <source>
        <dbReference type="Proteomes" id="UP000621454"/>
    </source>
</evidence>
<dbReference type="Gene3D" id="3.30.370.10">
    <property type="entry name" value="Barstar-like"/>
    <property type="match status" value="1"/>
</dbReference>
<comment type="similarity">
    <text evidence="1">Belongs to the barstar family.</text>
</comment>
<name>A0A916TCZ2_9ACTN</name>
<sequence>MNVAGALKLELHTGETLQELGSVESSYRAIGFGVFHLRSQFCATWADFHREISAALQFPWYYGMNSAALDECLIECGEDDGSAGTVLSLWNFGEFFSGEADRREQLDHLEAEMQFIAGEMASPTGTAVGIESKSRQLVILIHSDDELDQTNDSEMSLAEISTRLPLG</sequence>
<reference evidence="3" key="1">
    <citation type="journal article" date="2014" name="Int. J. Syst. Evol. Microbiol.">
        <title>Complete genome sequence of Corynebacterium casei LMG S-19264T (=DSM 44701T), isolated from a smear-ripened cheese.</title>
        <authorList>
            <consortium name="US DOE Joint Genome Institute (JGI-PGF)"/>
            <person name="Walter F."/>
            <person name="Albersmeier A."/>
            <person name="Kalinowski J."/>
            <person name="Ruckert C."/>
        </authorList>
    </citation>
    <scope>NUCLEOTIDE SEQUENCE</scope>
    <source>
        <strain evidence="3">CGMCC 1.12827</strain>
    </source>
</reference>